<evidence type="ECO:0000313" key="3">
    <source>
        <dbReference type="EMBL" id="HIV03888.1"/>
    </source>
</evidence>
<dbReference type="InterPro" id="IPR036249">
    <property type="entry name" value="Thioredoxin-like_sf"/>
</dbReference>
<dbReference type="SUPFAM" id="SSF52833">
    <property type="entry name" value="Thioredoxin-like"/>
    <property type="match status" value="1"/>
</dbReference>
<dbReference type="InterPro" id="IPR029519">
    <property type="entry name" value="RdCVF2"/>
</dbReference>
<dbReference type="Gene3D" id="3.40.30.10">
    <property type="entry name" value="Glutaredoxin"/>
    <property type="match status" value="1"/>
</dbReference>
<feature type="domain" description="Thioredoxin" evidence="2">
    <location>
        <begin position="29"/>
        <end position="186"/>
    </location>
</feature>
<reference evidence="3" key="1">
    <citation type="submission" date="2020-10" db="EMBL/GenBank/DDBJ databases">
        <authorList>
            <person name="Gilroy R."/>
        </authorList>
    </citation>
    <scope>NUCLEOTIDE SEQUENCE</scope>
    <source>
        <strain evidence="3">10669</strain>
    </source>
</reference>
<proteinExistence type="predicted"/>
<dbReference type="InterPro" id="IPR013766">
    <property type="entry name" value="Thioredoxin_domain"/>
</dbReference>
<sequence length="220" mass="23973">MENRLLSAFAGTSAFLLALLFVPALFAEPERGGNADDAAAAWEKAFPDGLIKAGQKASAAKKANLRALEGKFVGVYHARSTCSGCRKFTPQLVDFYRKNKGDIEIVLLQADNTEEEAVAYAKETKMKWLAVPFGGSAKLDRGLEIPGMAVYAPDGTFFMSVYCLKPYRSDQLTLENLRERMDAFETGKKAAAAPKTAPAKSGKNNKKSRARGKKAPRTER</sequence>
<protein>
    <recommendedName>
        <fullName evidence="2">Thioredoxin domain-containing protein</fullName>
    </recommendedName>
</protein>
<dbReference type="AlphaFoldDB" id="A0A9D1NK18"/>
<feature type="region of interest" description="Disordered" evidence="1">
    <location>
        <begin position="185"/>
        <end position="220"/>
    </location>
</feature>
<dbReference type="EMBL" id="DVOG01000052">
    <property type="protein sequence ID" value="HIV03888.1"/>
    <property type="molecule type" value="Genomic_DNA"/>
</dbReference>
<evidence type="ECO:0000259" key="2">
    <source>
        <dbReference type="PROSITE" id="PS51352"/>
    </source>
</evidence>
<dbReference type="PANTHER" id="PTHR46762">
    <property type="entry name" value="NUCLEOREDOXIN-LIKE PROTEIN 2"/>
    <property type="match status" value="1"/>
</dbReference>
<comment type="caution">
    <text evidence="3">The sequence shown here is derived from an EMBL/GenBank/DDBJ whole genome shotgun (WGS) entry which is preliminary data.</text>
</comment>
<reference evidence="3" key="2">
    <citation type="journal article" date="2021" name="PeerJ">
        <title>Extensive microbial diversity within the chicken gut microbiome revealed by metagenomics and culture.</title>
        <authorList>
            <person name="Gilroy R."/>
            <person name="Ravi A."/>
            <person name="Getino M."/>
            <person name="Pursley I."/>
            <person name="Horton D.L."/>
            <person name="Alikhan N.F."/>
            <person name="Baker D."/>
            <person name="Gharbi K."/>
            <person name="Hall N."/>
            <person name="Watson M."/>
            <person name="Adriaenssens E.M."/>
            <person name="Foster-Nyarko E."/>
            <person name="Jarju S."/>
            <person name="Secka A."/>
            <person name="Antonio M."/>
            <person name="Oren A."/>
            <person name="Chaudhuri R.R."/>
            <person name="La Ragione R."/>
            <person name="Hildebrand F."/>
            <person name="Pallen M.J."/>
        </authorList>
    </citation>
    <scope>NUCLEOTIDE SEQUENCE</scope>
    <source>
        <strain evidence="3">10669</strain>
    </source>
</reference>
<evidence type="ECO:0000313" key="4">
    <source>
        <dbReference type="Proteomes" id="UP000886812"/>
    </source>
</evidence>
<gene>
    <name evidence="3" type="ORF">IAC75_01910</name>
</gene>
<evidence type="ECO:0000256" key="1">
    <source>
        <dbReference type="SAM" id="MobiDB-lite"/>
    </source>
</evidence>
<organism evidence="3 4">
    <name type="scientific">Candidatus Spyradosoma merdigallinarum</name>
    <dbReference type="NCBI Taxonomy" id="2840950"/>
    <lineage>
        <taxon>Bacteria</taxon>
        <taxon>Pseudomonadati</taxon>
        <taxon>Verrucomicrobiota</taxon>
        <taxon>Opitutia</taxon>
        <taxon>Opitutia incertae sedis</taxon>
        <taxon>Candidatus Spyradosoma</taxon>
    </lineage>
</organism>
<dbReference type="InterPro" id="IPR012336">
    <property type="entry name" value="Thioredoxin-like_fold"/>
</dbReference>
<name>A0A9D1NK18_9BACT</name>
<feature type="compositionally biased region" description="Low complexity" evidence="1">
    <location>
        <begin position="189"/>
        <end position="202"/>
    </location>
</feature>
<dbReference type="PANTHER" id="PTHR46762:SF1">
    <property type="entry name" value="NUCLEOREDOXIN-LIKE PROTEIN 2"/>
    <property type="match status" value="1"/>
</dbReference>
<dbReference type="PROSITE" id="PS51352">
    <property type="entry name" value="THIOREDOXIN_2"/>
    <property type="match status" value="1"/>
</dbReference>
<accession>A0A9D1NK18</accession>
<dbReference type="Proteomes" id="UP000886812">
    <property type="component" value="Unassembled WGS sequence"/>
</dbReference>
<dbReference type="Pfam" id="PF13905">
    <property type="entry name" value="Thioredoxin_8"/>
    <property type="match status" value="1"/>
</dbReference>
<feature type="compositionally biased region" description="Basic residues" evidence="1">
    <location>
        <begin position="203"/>
        <end position="220"/>
    </location>
</feature>